<dbReference type="RefSeq" id="WP_176008271.1">
    <property type="nucleotide sequence ID" value="NZ_CP041372.2"/>
</dbReference>
<reference evidence="3" key="1">
    <citation type="submission" date="2019-07" db="EMBL/GenBank/DDBJ databases">
        <title>Bacillus alkalisoli sp. nov. isolated from saline soil.</title>
        <authorList>
            <person name="Sun J.-Q."/>
            <person name="Xu L."/>
        </authorList>
    </citation>
    <scope>NUCLEOTIDE SEQUENCE [LARGE SCALE GENOMIC DNA]</scope>
    <source>
        <strain evidence="3">M4U3P1</strain>
    </source>
</reference>
<protein>
    <submittedName>
        <fullName evidence="2">Uncharacterized protein</fullName>
    </submittedName>
</protein>
<evidence type="ECO:0000313" key="3">
    <source>
        <dbReference type="Proteomes" id="UP000318138"/>
    </source>
</evidence>
<name>A0A859FBX3_9BACI</name>
<organism evidence="2 3">
    <name type="scientific">Paenalkalicoccus suaedae</name>
    <dbReference type="NCBI Taxonomy" id="2592382"/>
    <lineage>
        <taxon>Bacteria</taxon>
        <taxon>Bacillati</taxon>
        <taxon>Bacillota</taxon>
        <taxon>Bacilli</taxon>
        <taxon>Bacillales</taxon>
        <taxon>Bacillaceae</taxon>
        <taxon>Paenalkalicoccus</taxon>
    </lineage>
</organism>
<proteinExistence type="predicted"/>
<feature type="region of interest" description="Disordered" evidence="1">
    <location>
        <begin position="45"/>
        <end position="69"/>
    </location>
</feature>
<dbReference type="AlphaFoldDB" id="A0A859FBX3"/>
<feature type="compositionally biased region" description="Basic and acidic residues" evidence="1">
    <location>
        <begin position="60"/>
        <end position="69"/>
    </location>
</feature>
<sequence length="69" mass="8253">MNNETLEELRKLYGSIYDIALSAFKGGYVEQVTIASLEIEEKNERHPMRKKQLQKQIQKMKLEERKNKR</sequence>
<dbReference type="EMBL" id="CP041372">
    <property type="protein sequence ID" value="QKS70231.1"/>
    <property type="molecule type" value="Genomic_DNA"/>
</dbReference>
<dbReference type="KEGG" id="psua:FLK61_26075"/>
<dbReference type="Proteomes" id="UP000318138">
    <property type="component" value="Chromosome"/>
</dbReference>
<gene>
    <name evidence="2" type="ORF">FLK61_26075</name>
</gene>
<keyword evidence="3" id="KW-1185">Reference proteome</keyword>
<evidence type="ECO:0000313" key="2">
    <source>
        <dbReference type="EMBL" id="QKS70231.1"/>
    </source>
</evidence>
<accession>A0A859FBX3</accession>
<evidence type="ECO:0000256" key="1">
    <source>
        <dbReference type="SAM" id="MobiDB-lite"/>
    </source>
</evidence>